<protein>
    <recommendedName>
        <fullName evidence="3">TPR-like protein</fullName>
    </recommendedName>
</protein>
<dbReference type="InterPro" id="IPR019734">
    <property type="entry name" value="TPR_rpt"/>
</dbReference>
<evidence type="ECO:0008006" key="3">
    <source>
        <dbReference type="Google" id="ProtNLM"/>
    </source>
</evidence>
<dbReference type="SUPFAM" id="SSF48452">
    <property type="entry name" value="TPR-like"/>
    <property type="match status" value="3"/>
</dbReference>
<keyword evidence="2" id="KW-1185">Reference proteome</keyword>
<dbReference type="CDD" id="cd21037">
    <property type="entry name" value="MLKL_NTD"/>
    <property type="match status" value="1"/>
</dbReference>
<organism evidence="1 2">
    <name type="scientific">Hypsizygus marmoreus</name>
    <name type="common">White beech mushroom</name>
    <name type="synonym">Agaricus marmoreus</name>
    <dbReference type="NCBI Taxonomy" id="39966"/>
    <lineage>
        <taxon>Eukaryota</taxon>
        <taxon>Fungi</taxon>
        <taxon>Dikarya</taxon>
        <taxon>Basidiomycota</taxon>
        <taxon>Agaricomycotina</taxon>
        <taxon>Agaricomycetes</taxon>
        <taxon>Agaricomycetidae</taxon>
        <taxon>Agaricales</taxon>
        <taxon>Tricholomatineae</taxon>
        <taxon>Lyophyllaceae</taxon>
        <taxon>Hypsizygus</taxon>
    </lineage>
</organism>
<dbReference type="SMART" id="SM00028">
    <property type="entry name" value="TPR"/>
    <property type="match status" value="5"/>
</dbReference>
<dbReference type="PANTHER" id="PTHR19959">
    <property type="entry name" value="KINESIN LIGHT CHAIN"/>
    <property type="match status" value="1"/>
</dbReference>
<evidence type="ECO:0000313" key="1">
    <source>
        <dbReference type="EMBL" id="RDB15796.1"/>
    </source>
</evidence>
<gene>
    <name evidence="1" type="ORF">Hypma_003640</name>
</gene>
<sequence>MDPVTITTTLVTFVTFLKDIVYLAREIQRSVNRVPQNKKSIRKLCDEVVAGLTELRRFYDTRGHLLDGSSELHEALSALYVHLRAIHKRCHELFPPKAKGRINQALIALRAWTKCDEIEAEIEELKERVHDCYIRFTAFAVARLEQPLVHIASSTTRIEQNIQLVLDEHQRLGLSRMEGVVTSLQVELESPVSVGTSNVQLSSNDVAALYLHQQIQTITESLGNLAASQTFVDEQPRGPYLQPFKSVIVGTSAISRNGATRHREVVLVALQIIQLLQDESVHLSIQEGAWDMVNLAIRLYGLEMYSDALTIGVWTVDLYRTLVSTNPGVYEPYLALALRNLSRYKRVTGDSDGALQAIEECIARQRAQLRTSSSLNASLELSNSLIELWGLVREKGNPVEDLHIARESLDVLEVTRTELAAWEAWIIERGPSFMDPRVFDEGTSPLSSDFSNGLPSPPSVPKTWDEDAALWLEFNTGRALHSLSHSLQDTQRLGEAYDAEKRALRVFADICERHPGTFEDNLAGCLVHLCRPPLSNSCSSSEILGFLVRAVNIYRELYIARPAKYGPLLVEILWEHATQLHATGSLNEALRTSNEAVEIVRRVHNDRQLLADALQHSSWSLRCLEQHETAVVLRREAVDIYRSLFTSSPSSPSTHGLVSTKVPDSLCDLATDLQLVGKLEDAVEVCEEAVEGYRILFSTNEPDAIKPDSRKVSLARGLSLLCHCLNSAKEFDRGMHAGWESLELYQVFDHDDRNVLHDFLTLLSRISFSACHARDPHAIAKSTAITKLCRALLLRYKDEATSALMNALRNHDYILTKHLRFREAVSNGEELLGLFRSIPFIGNCEVAADFINALVTHAANLDDVGRLSDAEAACQQAIEIGQSFFIDQRTPELAFSLADALASSATCLRTLGRYEEALSASVQSVKLYRDHPGPIDGTLLACRLQNLSIDLCKADRLDEAIKLGQEAIHLCRSSPALDTVFAEARLPYVLESFSTIVANAGDESTAMQSAQEAVYLFQNIKSSSTTLVPWSFAEPLYASALTTLASRLAATGDYQASRKLLNESKDIYDGLTYHAPGYCINLAKTLDLLAVVLCAMGLHVDGVEVEKDIIERQSRLEAFNPELARGMQIGLDDFHTSKAQQRLRQALPCCELSHPHKH</sequence>
<dbReference type="Proteomes" id="UP000076154">
    <property type="component" value="Unassembled WGS sequence"/>
</dbReference>
<dbReference type="Gene3D" id="1.25.40.10">
    <property type="entry name" value="Tetratricopeptide repeat domain"/>
    <property type="match status" value="2"/>
</dbReference>
<dbReference type="InParanoid" id="A0A369JAB2"/>
<reference evidence="1" key="1">
    <citation type="submission" date="2018-04" db="EMBL/GenBank/DDBJ databases">
        <title>Whole genome sequencing of Hypsizygus marmoreus.</title>
        <authorList>
            <person name="Choi I.-G."/>
            <person name="Min B."/>
            <person name="Kim J.-G."/>
            <person name="Kim S."/>
            <person name="Oh Y.-L."/>
            <person name="Kong W.-S."/>
            <person name="Park H."/>
            <person name="Jeong J."/>
            <person name="Song E.-S."/>
        </authorList>
    </citation>
    <scope>NUCLEOTIDE SEQUENCE [LARGE SCALE GENOMIC DNA]</scope>
    <source>
        <strain evidence="1">51987-8</strain>
    </source>
</reference>
<evidence type="ECO:0000313" key="2">
    <source>
        <dbReference type="Proteomes" id="UP000076154"/>
    </source>
</evidence>
<name>A0A369JAB2_HYPMA</name>
<dbReference type="EMBL" id="LUEZ02000138">
    <property type="protein sequence ID" value="RDB15796.1"/>
    <property type="molecule type" value="Genomic_DNA"/>
</dbReference>
<accession>A0A369JAB2</accession>
<dbReference type="STRING" id="39966.A0A369JAB2"/>
<proteinExistence type="predicted"/>
<dbReference type="OrthoDB" id="2978551at2759"/>
<dbReference type="AlphaFoldDB" id="A0A369JAB2"/>
<comment type="caution">
    <text evidence="1">The sequence shown here is derived from an EMBL/GenBank/DDBJ whole genome shotgun (WGS) entry which is preliminary data.</text>
</comment>
<dbReference type="InterPro" id="IPR011990">
    <property type="entry name" value="TPR-like_helical_dom_sf"/>
</dbReference>
<dbReference type="PANTHER" id="PTHR19959:SF119">
    <property type="entry name" value="FUNGAL LIPASE-LIKE DOMAIN-CONTAINING PROTEIN"/>
    <property type="match status" value="1"/>
</dbReference>
<dbReference type="InterPro" id="IPR059179">
    <property type="entry name" value="MLKL-like_MCAfunc"/>
</dbReference>
<dbReference type="Pfam" id="PF13374">
    <property type="entry name" value="TPR_10"/>
    <property type="match status" value="1"/>
</dbReference>